<gene>
    <name evidence="11" type="primary">purC</name>
    <name evidence="13" type="ORF">BKA15_003864</name>
</gene>
<evidence type="ECO:0000313" key="14">
    <source>
        <dbReference type="Proteomes" id="UP000569914"/>
    </source>
</evidence>
<evidence type="ECO:0000259" key="12">
    <source>
        <dbReference type="Pfam" id="PF01259"/>
    </source>
</evidence>
<dbReference type="Gene3D" id="3.30.200.20">
    <property type="entry name" value="Phosphorylase Kinase, domain 1"/>
    <property type="match status" value="1"/>
</dbReference>
<comment type="caution">
    <text evidence="13">The sequence shown here is derived from an EMBL/GenBank/DDBJ whole genome shotgun (WGS) entry which is preliminary data.</text>
</comment>
<evidence type="ECO:0000256" key="4">
    <source>
        <dbReference type="ARBA" id="ARBA00016460"/>
    </source>
</evidence>
<evidence type="ECO:0000256" key="10">
    <source>
        <dbReference type="ARBA" id="ARBA00048475"/>
    </source>
</evidence>
<evidence type="ECO:0000256" key="5">
    <source>
        <dbReference type="ARBA" id="ARBA00022598"/>
    </source>
</evidence>
<dbReference type="GO" id="GO:0004639">
    <property type="term" value="F:phosphoribosylaminoimidazolesuccinocarboxamide synthase activity"/>
    <property type="evidence" value="ECO:0007669"/>
    <property type="project" value="UniProtKB-UniRule"/>
</dbReference>
<dbReference type="InterPro" id="IPR018236">
    <property type="entry name" value="SAICAR_synthetase_CS"/>
</dbReference>
<dbReference type="PROSITE" id="PS01057">
    <property type="entry name" value="SAICAR_SYNTHETASE_1"/>
    <property type="match status" value="1"/>
</dbReference>
<dbReference type="InterPro" id="IPR028923">
    <property type="entry name" value="SAICAR_synt/ADE2_N"/>
</dbReference>
<dbReference type="EC" id="6.3.2.6" evidence="3 11"/>
<proteinExistence type="inferred from homology"/>
<keyword evidence="14" id="KW-1185">Reference proteome</keyword>
<name>A0A7Y9I9F8_9ACTN</name>
<dbReference type="GO" id="GO:0005524">
    <property type="term" value="F:ATP binding"/>
    <property type="evidence" value="ECO:0007669"/>
    <property type="project" value="UniProtKB-KW"/>
</dbReference>
<keyword evidence="6 11" id="KW-0547">Nucleotide-binding</keyword>
<keyword evidence="5 11" id="KW-0436">Ligase</keyword>
<evidence type="ECO:0000256" key="11">
    <source>
        <dbReference type="HAMAP-Rule" id="MF_00137"/>
    </source>
</evidence>
<evidence type="ECO:0000256" key="1">
    <source>
        <dbReference type="ARBA" id="ARBA00004672"/>
    </source>
</evidence>
<dbReference type="PANTHER" id="PTHR43700">
    <property type="entry name" value="PHOSPHORIBOSYLAMINOIMIDAZOLE-SUCCINOCARBOXAMIDE SYNTHASE"/>
    <property type="match status" value="1"/>
</dbReference>
<dbReference type="AlphaFoldDB" id="A0A7Y9I9F8"/>
<evidence type="ECO:0000256" key="9">
    <source>
        <dbReference type="ARBA" id="ARBA00030409"/>
    </source>
</evidence>
<protein>
    <recommendedName>
        <fullName evidence="4 11">Phosphoribosylaminoimidazole-succinocarboxamide synthase</fullName>
        <ecNumber evidence="3 11">6.3.2.6</ecNumber>
    </recommendedName>
    <alternativeName>
        <fullName evidence="9 11">SAICAR synthetase</fullName>
    </alternativeName>
</protein>
<comment type="similarity">
    <text evidence="2 11">Belongs to the SAICAR synthetase family.</text>
</comment>
<dbReference type="Pfam" id="PF01259">
    <property type="entry name" value="SAICAR_synt"/>
    <property type="match status" value="1"/>
</dbReference>
<comment type="catalytic activity">
    <reaction evidence="10 11">
        <text>5-amino-1-(5-phospho-D-ribosyl)imidazole-4-carboxylate + L-aspartate + ATP = (2S)-2-[5-amino-1-(5-phospho-beta-D-ribosyl)imidazole-4-carboxamido]succinate + ADP + phosphate + 2 H(+)</text>
        <dbReference type="Rhea" id="RHEA:22628"/>
        <dbReference type="ChEBI" id="CHEBI:15378"/>
        <dbReference type="ChEBI" id="CHEBI:29991"/>
        <dbReference type="ChEBI" id="CHEBI:30616"/>
        <dbReference type="ChEBI" id="CHEBI:43474"/>
        <dbReference type="ChEBI" id="CHEBI:58443"/>
        <dbReference type="ChEBI" id="CHEBI:77657"/>
        <dbReference type="ChEBI" id="CHEBI:456216"/>
        <dbReference type="EC" id="6.3.2.6"/>
    </reaction>
</comment>
<keyword evidence="7 11" id="KW-0658">Purine biosynthesis</keyword>
<dbReference type="PANTHER" id="PTHR43700:SF1">
    <property type="entry name" value="PHOSPHORIBOSYLAMINOIMIDAZOLE-SUCCINOCARBOXAMIDE SYNTHASE"/>
    <property type="match status" value="1"/>
</dbReference>
<dbReference type="EMBL" id="JACCBU010000001">
    <property type="protein sequence ID" value="NYE72535.1"/>
    <property type="molecule type" value="Genomic_DNA"/>
</dbReference>
<dbReference type="RefSeq" id="WP_312879135.1">
    <property type="nucleotide sequence ID" value="NZ_JACCBU010000001.1"/>
</dbReference>
<dbReference type="SUPFAM" id="SSF56104">
    <property type="entry name" value="SAICAR synthase-like"/>
    <property type="match status" value="1"/>
</dbReference>
<dbReference type="NCBIfam" id="TIGR00081">
    <property type="entry name" value="purC"/>
    <property type="match status" value="1"/>
</dbReference>
<keyword evidence="8 11" id="KW-0067">ATP-binding</keyword>
<dbReference type="GO" id="GO:0006189">
    <property type="term" value="P:'de novo' IMP biosynthetic process"/>
    <property type="evidence" value="ECO:0007669"/>
    <property type="project" value="UniProtKB-UniRule"/>
</dbReference>
<dbReference type="CDD" id="cd01414">
    <property type="entry name" value="SAICAR_synt_Sc"/>
    <property type="match status" value="1"/>
</dbReference>
<dbReference type="Gene3D" id="3.30.470.20">
    <property type="entry name" value="ATP-grasp fold, B domain"/>
    <property type="match status" value="1"/>
</dbReference>
<accession>A0A7Y9I9F8</accession>
<dbReference type="Proteomes" id="UP000569914">
    <property type="component" value="Unassembled WGS sequence"/>
</dbReference>
<evidence type="ECO:0000313" key="13">
    <source>
        <dbReference type="EMBL" id="NYE72535.1"/>
    </source>
</evidence>
<dbReference type="GO" id="GO:0005737">
    <property type="term" value="C:cytoplasm"/>
    <property type="evidence" value="ECO:0007669"/>
    <property type="project" value="TreeGrafter"/>
</dbReference>
<evidence type="ECO:0000256" key="2">
    <source>
        <dbReference type="ARBA" id="ARBA00010190"/>
    </source>
</evidence>
<feature type="domain" description="SAICAR synthetase/ADE2 N-terminal" evidence="12">
    <location>
        <begin position="7"/>
        <end position="252"/>
    </location>
</feature>
<evidence type="ECO:0000256" key="6">
    <source>
        <dbReference type="ARBA" id="ARBA00022741"/>
    </source>
</evidence>
<dbReference type="UniPathway" id="UPA00074">
    <property type="reaction ID" value="UER00131"/>
</dbReference>
<dbReference type="FunFam" id="3.30.470.20:FF:000015">
    <property type="entry name" value="Phosphoribosylaminoimidazole-succinocarboxamide synthase"/>
    <property type="match status" value="1"/>
</dbReference>
<dbReference type="HAMAP" id="MF_00137">
    <property type="entry name" value="SAICAR_synth"/>
    <property type="match status" value="1"/>
</dbReference>
<reference evidence="13 14" key="1">
    <citation type="submission" date="2020-07" db="EMBL/GenBank/DDBJ databases">
        <title>Sequencing the genomes of 1000 actinobacteria strains.</title>
        <authorList>
            <person name="Klenk H.-P."/>
        </authorList>
    </citation>
    <scope>NUCLEOTIDE SEQUENCE [LARGE SCALE GENOMIC DNA]</scope>
    <source>
        <strain evidence="13 14">DSM 22083</strain>
    </source>
</reference>
<organism evidence="13 14">
    <name type="scientific">Microlunatus parietis</name>
    <dbReference type="NCBI Taxonomy" id="682979"/>
    <lineage>
        <taxon>Bacteria</taxon>
        <taxon>Bacillati</taxon>
        <taxon>Actinomycetota</taxon>
        <taxon>Actinomycetes</taxon>
        <taxon>Propionibacteriales</taxon>
        <taxon>Propionibacteriaceae</taxon>
        <taxon>Microlunatus</taxon>
    </lineage>
</organism>
<comment type="pathway">
    <text evidence="1 11">Purine metabolism; IMP biosynthesis via de novo pathway; 5-amino-1-(5-phospho-D-ribosyl)imidazole-4-carboxamide from 5-amino-1-(5-phospho-D-ribosyl)imidazole-4-carboxylate: step 1/2.</text>
</comment>
<evidence type="ECO:0000256" key="3">
    <source>
        <dbReference type="ARBA" id="ARBA00012217"/>
    </source>
</evidence>
<dbReference type="NCBIfam" id="NF010568">
    <property type="entry name" value="PRK13961.1"/>
    <property type="match status" value="1"/>
</dbReference>
<dbReference type="InterPro" id="IPR001636">
    <property type="entry name" value="SAICAR_synth"/>
</dbReference>
<evidence type="ECO:0000256" key="7">
    <source>
        <dbReference type="ARBA" id="ARBA00022755"/>
    </source>
</evidence>
<sequence>MTELTLLHQGKVRDIYTDRPGEILLVASDRVSTYDVVHPTPIPDKGKVLTALSLWWFEQFADVPNHVLSVTDVPEQFAGRAMRCQQVEIVPVECIARGYLSGTGLRAYQQSGEISGVRLPEGLVEASQLPEPTFTPSTKAPVGQGHDELITFDDVVGLVGAETAEKLRSLTLDLYTRAAELARSRGVIIGDTKFEFGRTPDGEILLADEIFTPDSSRFWAAEEWEPGRPQNYLDKQYLRNWVETTDWDKTPPAPELPAEVVAETRRRYIAMYERFTGNTWSG</sequence>
<evidence type="ECO:0000256" key="8">
    <source>
        <dbReference type="ARBA" id="ARBA00022840"/>
    </source>
</evidence>